<feature type="region of interest" description="Disordered" evidence="2">
    <location>
        <begin position="556"/>
        <end position="578"/>
    </location>
</feature>
<comment type="caution">
    <text evidence="3">The sequence shown here is derived from an EMBL/GenBank/DDBJ whole genome shotgun (WGS) entry which is preliminary data.</text>
</comment>
<accession>A0A2S8G9T8</accession>
<dbReference type="AlphaFoldDB" id="A0A2S8G9T8"/>
<feature type="compositionally biased region" description="Basic and acidic residues" evidence="2">
    <location>
        <begin position="565"/>
        <end position="578"/>
    </location>
</feature>
<evidence type="ECO:0000313" key="3">
    <source>
        <dbReference type="EMBL" id="PQO41031.1"/>
    </source>
</evidence>
<dbReference type="PANTHER" id="PTHR30203:SF24">
    <property type="entry name" value="BLR4935 PROTEIN"/>
    <property type="match status" value="1"/>
</dbReference>
<feature type="region of interest" description="Disordered" evidence="2">
    <location>
        <begin position="70"/>
        <end position="94"/>
    </location>
</feature>
<dbReference type="RefSeq" id="WP_105351662.1">
    <property type="nucleotide sequence ID" value="NZ_PUIB01000006.1"/>
</dbReference>
<name>A0A2S8G9T8_9BACT</name>
<evidence type="ECO:0008006" key="5">
    <source>
        <dbReference type="Google" id="ProtNLM"/>
    </source>
</evidence>
<dbReference type="GO" id="GO:0015562">
    <property type="term" value="F:efflux transmembrane transporter activity"/>
    <property type="evidence" value="ECO:0007669"/>
    <property type="project" value="InterPro"/>
</dbReference>
<dbReference type="Gene3D" id="1.20.1600.10">
    <property type="entry name" value="Outer membrane efflux proteins (OEP)"/>
    <property type="match status" value="1"/>
</dbReference>
<protein>
    <recommendedName>
        <fullName evidence="5">TolC family protein</fullName>
    </recommendedName>
</protein>
<reference evidence="3 4" key="1">
    <citation type="submission" date="2018-02" db="EMBL/GenBank/DDBJ databases">
        <title>Comparative genomes isolates from brazilian mangrove.</title>
        <authorList>
            <person name="Araujo J.E."/>
            <person name="Taketani R.G."/>
            <person name="Silva M.C.P."/>
            <person name="Loureco M.V."/>
            <person name="Andreote F.D."/>
        </authorList>
    </citation>
    <scope>NUCLEOTIDE SEQUENCE [LARGE SCALE GENOMIC DNA]</scope>
    <source>
        <strain evidence="3 4">NAP PRIS-MGV</strain>
    </source>
</reference>
<dbReference type="InterPro" id="IPR003423">
    <property type="entry name" value="OMP_efflux"/>
</dbReference>
<organism evidence="3 4">
    <name type="scientific">Blastopirellula marina</name>
    <dbReference type="NCBI Taxonomy" id="124"/>
    <lineage>
        <taxon>Bacteria</taxon>
        <taxon>Pseudomonadati</taxon>
        <taxon>Planctomycetota</taxon>
        <taxon>Planctomycetia</taxon>
        <taxon>Pirellulales</taxon>
        <taxon>Pirellulaceae</taxon>
        <taxon>Blastopirellula</taxon>
    </lineage>
</organism>
<evidence type="ECO:0000256" key="2">
    <source>
        <dbReference type="SAM" id="MobiDB-lite"/>
    </source>
</evidence>
<proteinExistence type="inferred from homology"/>
<dbReference type="Pfam" id="PF02321">
    <property type="entry name" value="OEP"/>
    <property type="match status" value="1"/>
</dbReference>
<dbReference type="EMBL" id="PUIB01000006">
    <property type="protein sequence ID" value="PQO41031.1"/>
    <property type="molecule type" value="Genomic_DNA"/>
</dbReference>
<sequence>MYVRKQGCDDIIARLGRFAVFVLSCAMLLAGCHHSEVRDLPQIRPLQLVPQNATPAQAGSTAVAAKVVTGPSFPQSDSTKSERPWPGRQPQATNYSPITQANAMESESPSSVVSAAAFDDAPVLPAKEPEVLPFPERLTPEPQTSAASPADALHLALPSAVAQGLMENPDLVTLRGQLPVNEAMVDVANTPIWNPFVQTQILPRGKPFDPGTGSGSGSGKANYYVWVMQRFEVAHQRRYRTESALAALNQVQWNIMQAELMNVSQTARLYFTALYQKELYELATESADLSEHLLEVQQRRFQANLALARDVTTAEIAARQSRRQAAVAKIAYEAALVPLRQQLNIPVSEPVVLSDRLGDLRWHPLHSHEQAGDALYAAELVEGRPDVMAAQVGIQVARANLSLARAAMVPDIQAGPIYDTSDAGTQFLGLRLQMDLPVWNSGRPLANQRHMEVHQQALTYEQLKIKAGLEAQTAMSQYNQVREMASQFKPVGEDTPPELTEIMRLFEAGQADILAVLATQNDLLQERRTYLDVLNQLALSAANVIQATALPLEHVVESPGQSSDSTDHSIRKDEPIDG</sequence>
<dbReference type="SUPFAM" id="SSF56954">
    <property type="entry name" value="Outer membrane efflux proteins (OEP)"/>
    <property type="match status" value="1"/>
</dbReference>
<evidence type="ECO:0000256" key="1">
    <source>
        <dbReference type="ARBA" id="ARBA00007613"/>
    </source>
</evidence>
<dbReference type="PROSITE" id="PS51257">
    <property type="entry name" value="PROKAR_LIPOPROTEIN"/>
    <property type="match status" value="1"/>
</dbReference>
<gene>
    <name evidence="3" type="ORF">C5Y98_03445</name>
</gene>
<dbReference type="InterPro" id="IPR010131">
    <property type="entry name" value="MdtP/NodT-like"/>
</dbReference>
<dbReference type="Proteomes" id="UP000239388">
    <property type="component" value="Unassembled WGS sequence"/>
</dbReference>
<dbReference type="OrthoDB" id="260608at2"/>
<dbReference type="PANTHER" id="PTHR30203">
    <property type="entry name" value="OUTER MEMBRANE CATION EFFLUX PROTEIN"/>
    <property type="match status" value="1"/>
</dbReference>
<comment type="similarity">
    <text evidence="1">Belongs to the outer membrane factor (OMF) (TC 1.B.17) family.</text>
</comment>
<evidence type="ECO:0000313" key="4">
    <source>
        <dbReference type="Proteomes" id="UP000239388"/>
    </source>
</evidence>